<dbReference type="InterPro" id="IPR006917">
    <property type="entry name" value="SOUL_heme-bd"/>
</dbReference>
<organism evidence="3 4">
    <name type="scientific">Calidris pygmaea</name>
    <name type="common">Spoon-billed sandpiper</name>
    <dbReference type="NCBI Taxonomy" id="425635"/>
    <lineage>
        <taxon>Eukaryota</taxon>
        <taxon>Metazoa</taxon>
        <taxon>Chordata</taxon>
        <taxon>Craniata</taxon>
        <taxon>Vertebrata</taxon>
        <taxon>Euteleostomi</taxon>
        <taxon>Archelosauria</taxon>
        <taxon>Archosauria</taxon>
        <taxon>Dinosauria</taxon>
        <taxon>Saurischia</taxon>
        <taxon>Theropoda</taxon>
        <taxon>Coelurosauria</taxon>
        <taxon>Aves</taxon>
        <taxon>Neognathae</taxon>
        <taxon>Neoaves</taxon>
        <taxon>Charadriiformes</taxon>
        <taxon>Scolopacidae</taxon>
        <taxon>Calidris</taxon>
    </lineage>
</organism>
<dbReference type="SUPFAM" id="SSF55136">
    <property type="entry name" value="Probable bacterial effector-binding domain"/>
    <property type="match status" value="1"/>
</dbReference>
<reference evidence="3" key="1">
    <citation type="submission" date="2025-08" db="UniProtKB">
        <authorList>
            <consortium name="Ensembl"/>
        </authorList>
    </citation>
    <scope>IDENTIFICATION</scope>
</reference>
<evidence type="ECO:0000313" key="4">
    <source>
        <dbReference type="Proteomes" id="UP000694419"/>
    </source>
</evidence>
<dbReference type="Gene3D" id="3.20.80.10">
    <property type="entry name" value="Regulatory factor, effector binding domain"/>
    <property type="match status" value="1"/>
</dbReference>
<dbReference type="Proteomes" id="UP000694419">
    <property type="component" value="Unplaced"/>
</dbReference>
<keyword evidence="4" id="KW-1185">Reference proteome</keyword>
<evidence type="ECO:0000256" key="2">
    <source>
        <dbReference type="SAM" id="MobiDB-lite"/>
    </source>
</evidence>
<dbReference type="AlphaFoldDB" id="A0A8C3K3B3"/>
<dbReference type="GO" id="GO:0020037">
    <property type="term" value="F:heme binding"/>
    <property type="evidence" value="ECO:0007669"/>
    <property type="project" value="TreeGrafter"/>
</dbReference>
<feature type="region of interest" description="Disordered" evidence="2">
    <location>
        <begin position="1"/>
        <end position="42"/>
    </location>
</feature>
<dbReference type="InterPro" id="IPR011256">
    <property type="entry name" value="Reg_factor_effector_dom_sf"/>
</dbReference>
<comment type="similarity">
    <text evidence="1">Belongs to the HEBP family.</text>
</comment>
<sequence>MARISLEDLDGLGEEEEEEEDEDDGGGGEEEEEEEEERGRLFAHWEAVASTHRVSLPRGERWRPPLPPWGGTGTGGSAFEERRYPAGKWACVTKGEPMYEQSISVSFMKLMRYICKENSVGCYLGMTVPVLNEIHLTKEGTQLEREVVTAYYLPGEFQQNPPVPMDPEIHITERAPLRVITRRVNSPTLAALLGSTDAVLRETYIVAVYENPSVPQRRNEIWFICRAE</sequence>
<evidence type="ECO:0008006" key="5">
    <source>
        <dbReference type="Google" id="ProtNLM"/>
    </source>
</evidence>
<dbReference type="Ensembl" id="ENSCPGT00000016290.1">
    <property type="protein sequence ID" value="ENSCPGP00000014863.1"/>
    <property type="gene ID" value="ENSCPGG00000010494.1"/>
</dbReference>
<evidence type="ECO:0000256" key="1">
    <source>
        <dbReference type="ARBA" id="ARBA00009817"/>
    </source>
</evidence>
<name>A0A8C3K3B3_9CHAR</name>
<dbReference type="PANTHER" id="PTHR11220:SF24">
    <property type="entry name" value="HEME-BINDING PROTEIN 1"/>
    <property type="match status" value="1"/>
</dbReference>
<proteinExistence type="inferred from homology"/>
<dbReference type="PANTHER" id="PTHR11220">
    <property type="entry name" value="HEME-BINDING PROTEIN-RELATED"/>
    <property type="match status" value="1"/>
</dbReference>
<accession>A0A8C3K3B3</accession>
<dbReference type="Pfam" id="PF04832">
    <property type="entry name" value="SOUL"/>
    <property type="match status" value="1"/>
</dbReference>
<reference evidence="3" key="2">
    <citation type="submission" date="2025-09" db="UniProtKB">
        <authorList>
            <consortium name="Ensembl"/>
        </authorList>
    </citation>
    <scope>IDENTIFICATION</scope>
</reference>
<feature type="compositionally biased region" description="Acidic residues" evidence="2">
    <location>
        <begin position="7"/>
        <end position="36"/>
    </location>
</feature>
<evidence type="ECO:0000313" key="3">
    <source>
        <dbReference type="Ensembl" id="ENSCPGP00000014863.1"/>
    </source>
</evidence>
<protein>
    <recommendedName>
        <fullName evidence="5">Heme-binding protein 1</fullName>
    </recommendedName>
</protein>